<protein>
    <submittedName>
        <fullName evidence="6">DoxX family protein</fullName>
    </submittedName>
</protein>
<keyword evidence="2 5" id="KW-0812">Transmembrane</keyword>
<accession>A0ABW1KJ04</accession>
<evidence type="ECO:0000256" key="4">
    <source>
        <dbReference type="ARBA" id="ARBA00023136"/>
    </source>
</evidence>
<evidence type="ECO:0000313" key="7">
    <source>
        <dbReference type="Proteomes" id="UP001596203"/>
    </source>
</evidence>
<dbReference type="Pfam" id="PF13564">
    <property type="entry name" value="DoxX_2"/>
    <property type="match status" value="1"/>
</dbReference>
<keyword evidence="4 5" id="KW-0472">Membrane</keyword>
<evidence type="ECO:0000313" key="6">
    <source>
        <dbReference type="EMBL" id="MFC6020763.1"/>
    </source>
</evidence>
<dbReference type="RefSeq" id="WP_377428327.1">
    <property type="nucleotide sequence ID" value="NZ_JBHSPR010000037.1"/>
</dbReference>
<sequence>MFTAYVIVTVLAAAFSAFSAVAGFVRPKWILDNMTRYGVPHSWLFSLSVLKAAGALGLLVGIGVPAIGVAASIGLVLYFVGAIAAVVRGRVYSHLSYPVPFLLLAAGSLGLGLATA</sequence>
<evidence type="ECO:0000256" key="5">
    <source>
        <dbReference type="SAM" id="Phobius"/>
    </source>
</evidence>
<organism evidence="6 7">
    <name type="scientific">Plantactinospora solaniradicis</name>
    <dbReference type="NCBI Taxonomy" id="1723736"/>
    <lineage>
        <taxon>Bacteria</taxon>
        <taxon>Bacillati</taxon>
        <taxon>Actinomycetota</taxon>
        <taxon>Actinomycetes</taxon>
        <taxon>Micromonosporales</taxon>
        <taxon>Micromonosporaceae</taxon>
        <taxon>Plantactinospora</taxon>
    </lineage>
</organism>
<name>A0ABW1KJ04_9ACTN</name>
<dbReference type="Proteomes" id="UP001596203">
    <property type="component" value="Unassembled WGS sequence"/>
</dbReference>
<evidence type="ECO:0000256" key="2">
    <source>
        <dbReference type="ARBA" id="ARBA00022692"/>
    </source>
</evidence>
<dbReference type="EMBL" id="JBHSPR010000037">
    <property type="protein sequence ID" value="MFC6020763.1"/>
    <property type="molecule type" value="Genomic_DNA"/>
</dbReference>
<comment type="caution">
    <text evidence="6">The sequence shown here is derived from an EMBL/GenBank/DDBJ whole genome shotgun (WGS) entry which is preliminary data.</text>
</comment>
<keyword evidence="3 5" id="KW-1133">Transmembrane helix</keyword>
<keyword evidence="7" id="KW-1185">Reference proteome</keyword>
<feature type="transmembrane region" description="Helical" evidence="5">
    <location>
        <begin position="69"/>
        <end position="89"/>
    </location>
</feature>
<proteinExistence type="predicted"/>
<feature type="transmembrane region" description="Helical" evidence="5">
    <location>
        <begin position="95"/>
        <end position="114"/>
    </location>
</feature>
<evidence type="ECO:0000256" key="3">
    <source>
        <dbReference type="ARBA" id="ARBA00022989"/>
    </source>
</evidence>
<evidence type="ECO:0000256" key="1">
    <source>
        <dbReference type="ARBA" id="ARBA00004141"/>
    </source>
</evidence>
<feature type="transmembrane region" description="Helical" evidence="5">
    <location>
        <begin position="43"/>
        <end position="62"/>
    </location>
</feature>
<reference evidence="7" key="1">
    <citation type="journal article" date="2019" name="Int. J. Syst. Evol. Microbiol.">
        <title>The Global Catalogue of Microorganisms (GCM) 10K type strain sequencing project: providing services to taxonomists for standard genome sequencing and annotation.</title>
        <authorList>
            <consortium name="The Broad Institute Genomics Platform"/>
            <consortium name="The Broad Institute Genome Sequencing Center for Infectious Disease"/>
            <person name="Wu L."/>
            <person name="Ma J."/>
        </authorList>
    </citation>
    <scope>NUCLEOTIDE SEQUENCE [LARGE SCALE GENOMIC DNA]</scope>
    <source>
        <strain evidence="7">ZS-35-S2</strain>
    </source>
</reference>
<dbReference type="InterPro" id="IPR032808">
    <property type="entry name" value="DoxX"/>
</dbReference>
<comment type="subcellular location">
    <subcellularLocation>
        <location evidence="1">Membrane</location>
        <topology evidence="1">Multi-pass membrane protein</topology>
    </subcellularLocation>
</comment>
<gene>
    <name evidence="6" type="ORF">ACFP2T_31920</name>
</gene>